<dbReference type="KEGG" id="mxa:MXAN_1824"/>
<proteinExistence type="predicted"/>
<reference evidence="2 3" key="1">
    <citation type="journal article" date="2006" name="Proc. Natl. Acad. Sci. U.S.A.">
        <title>Evolution of sensory complexity recorded in a myxobacterial genome.</title>
        <authorList>
            <person name="Goldman B.S."/>
            <person name="Nierman W.C."/>
            <person name="Kaiser D."/>
            <person name="Slater S.C."/>
            <person name="Durkin A.S."/>
            <person name="Eisen J.A."/>
            <person name="Ronning C.M."/>
            <person name="Barbazuk W.B."/>
            <person name="Blanchard M."/>
            <person name="Field C."/>
            <person name="Halling C."/>
            <person name="Hinkle G."/>
            <person name="Iartchuk O."/>
            <person name="Kim H.S."/>
            <person name="Mackenzie C."/>
            <person name="Madupu R."/>
            <person name="Miller N."/>
            <person name="Shvartsbeyn A."/>
            <person name="Sullivan S.A."/>
            <person name="Vaudin M."/>
            <person name="Wiegand R."/>
            <person name="Kaplan H.B."/>
        </authorList>
    </citation>
    <scope>NUCLEOTIDE SEQUENCE [LARGE SCALE GENOMIC DNA]</scope>
    <source>
        <strain evidence="3">DK1622</strain>
    </source>
</reference>
<dbReference type="AlphaFoldDB" id="Q1DBA2"/>
<organism evidence="2 3">
    <name type="scientific">Myxococcus xanthus (strain DK1622)</name>
    <dbReference type="NCBI Taxonomy" id="246197"/>
    <lineage>
        <taxon>Bacteria</taxon>
        <taxon>Pseudomonadati</taxon>
        <taxon>Myxococcota</taxon>
        <taxon>Myxococcia</taxon>
        <taxon>Myxococcales</taxon>
        <taxon>Cystobacterineae</taxon>
        <taxon>Myxococcaceae</taxon>
        <taxon>Myxococcus</taxon>
    </lineage>
</organism>
<dbReference type="HOGENOM" id="CLU_1600929_0_0_7"/>
<sequence length="166" mass="18599">MTLKHHAKHAAILGTNYIQHKTPDTTCFAPPRRDVCVSRRTTKRRANPKGTHTMKTTPKPPRLGQTTATAPQNATVTLSLSKNRYGTPQPQVDFFLPRGSSHRETSAMLYTFAASLELRTPTSERWIVQTERLEEANHGRVYLELSKGDHAEAMRGMALLNAVLPR</sequence>
<protein>
    <submittedName>
        <fullName evidence="2">Uncharacterized protein</fullName>
    </submittedName>
</protein>
<keyword evidence="3" id="KW-1185">Reference proteome</keyword>
<dbReference type="EnsemblBacteria" id="ABF90391">
    <property type="protein sequence ID" value="ABF90391"/>
    <property type="gene ID" value="MXAN_1824"/>
</dbReference>
<evidence type="ECO:0000256" key="1">
    <source>
        <dbReference type="SAM" id="MobiDB-lite"/>
    </source>
</evidence>
<gene>
    <name evidence="2" type="ordered locus">MXAN_1824</name>
</gene>
<evidence type="ECO:0000313" key="3">
    <source>
        <dbReference type="Proteomes" id="UP000002402"/>
    </source>
</evidence>
<dbReference type="Proteomes" id="UP000002402">
    <property type="component" value="Chromosome"/>
</dbReference>
<name>Q1DBA2_MYXXD</name>
<evidence type="ECO:0000313" key="2">
    <source>
        <dbReference type="EMBL" id="ABF90391.1"/>
    </source>
</evidence>
<accession>Q1DBA2</accession>
<dbReference type="EMBL" id="CP000113">
    <property type="protein sequence ID" value="ABF90391.1"/>
    <property type="molecule type" value="Genomic_DNA"/>
</dbReference>
<feature type="region of interest" description="Disordered" evidence="1">
    <location>
        <begin position="41"/>
        <end position="68"/>
    </location>
</feature>